<protein>
    <submittedName>
        <fullName evidence="3">DNA repair protein</fullName>
    </submittedName>
</protein>
<evidence type="ECO:0000313" key="1">
    <source>
        <dbReference type="EMBL" id="VDP44673.1"/>
    </source>
</evidence>
<name>A0A183GNW0_HELPZ</name>
<dbReference type="WBParaSite" id="HPBE_0002438001-mRNA-1">
    <property type="protein sequence ID" value="HPBE_0002438001-mRNA-1"/>
    <property type="gene ID" value="HPBE_0002438001"/>
</dbReference>
<evidence type="ECO:0000313" key="2">
    <source>
        <dbReference type="Proteomes" id="UP000050761"/>
    </source>
</evidence>
<dbReference type="AlphaFoldDB" id="A0A183GNW0"/>
<proteinExistence type="predicted"/>
<sequence>MSNFLMARGQKGKPCEGCDQDLPIWAVKMIEKYDFCAERLEKALVVSFEKILIKIEKITVRQEDILSRVDALEKSVSGLERSGPKLDQNTLYSTIVKVRDDGMRIDEKMRRTAWIGISEQDGDAKTRKFDTERAYSDLLRRRAHK</sequence>
<keyword evidence="2" id="KW-1185">Reference proteome</keyword>
<reference evidence="1 2" key="1">
    <citation type="submission" date="2018-11" db="EMBL/GenBank/DDBJ databases">
        <authorList>
            <consortium name="Pathogen Informatics"/>
        </authorList>
    </citation>
    <scope>NUCLEOTIDE SEQUENCE [LARGE SCALE GENOMIC DNA]</scope>
</reference>
<gene>
    <name evidence="1" type="ORF">HPBE_LOCUS24379</name>
</gene>
<accession>A0A183GNW0</accession>
<evidence type="ECO:0000313" key="3">
    <source>
        <dbReference type="WBParaSite" id="HPBE_0002438001-mRNA-1"/>
    </source>
</evidence>
<accession>A0A3P8HE97</accession>
<reference evidence="3" key="2">
    <citation type="submission" date="2019-09" db="UniProtKB">
        <authorList>
            <consortium name="WormBaseParasite"/>
        </authorList>
    </citation>
    <scope>IDENTIFICATION</scope>
</reference>
<dbReference type="OrthoDB" id="5857148at2759"/>
<dbReference type="Proteomes" id="UP000050761">
    <property type="component" value="Unassembled WGS sequence"/>
</dbReference>
<dbReference type="EMBL" id="UZAH01036260">
    <property type="protein sequence ID" value="VDP44673.1"/>
    <property type="molecule type" value="Genomic_DNA"/>
</dbReference>
<organism evidence="2 3">
    <name type="scientific">Heligmosomoides polygyrus</name>
    <name type="common">Parasitic roundworm</name>
    <dbReference type="NCBI Taxonomy" id="6339"/>
    <lineage>
        <taxon>Eukaryota</taxon>
        <taxon>Metazoa</taxon>
        <taxon>Ecdysozoa</taxon>
        <taxon>Nematoda</taxon>
        <taxon>Chromadorea</taxon>
        <taxon>Rhabditida</taxon>
        <taxon>Rhabditina</taxon>
        <taxon>Rhabditomorpha</taxon>
        <taxon>Strongyloidea</taxon>
        <taxon>Heligmosomidae</taxon>
        <taxon>Heligmosomoides</taxon>
    </lineage>
</organism>